<organism evidence="2">
    <name type="scientific">marine sediment metagenome</name>
    <dbReference type="NCBI Taxonomy" id="412755"/>
    <lineage>
        <taxon>unclassified sequences</taxon>
        <taxon>metagenomes</taxon>
        <taxon>ecological metagenomes</taxon>
    </lineage>
</organism>
<comment type="caution">
    <text evidence="2">The sequence shown here is derived from an EMBL/GenBank/DDBJ whole genome shotgun (WGS) entry which is preliminary data.</text>
</comment>
<gene>
    <name evidence="2" type="ORF">LCGC14_2280840</name>
</gene>
<evidence type="ECO:0000256" key="1">
    <source>
        <dbReference type="SAM" id="MobiDB-lite"/>
    </source>
</evidence>
<feature type="non-terminal residue" evidence="2">
    <location>
        <position position="1"/>
    </location>
</feature>
<evidence type="ECO:0000313" key="2">
    <source>
        <dbReference type="EMBL" id="KKL52901.1"/>
    </source>
</evidence>
<name>A0A0F9DGH9_9ZZZZ</name>
<dbReference type="EMBL" id="LAZR01031728">
    <property type="protein sequence ID" value="KKL52901.1"/>
    <property type="molecule type" value="Genomic_DNA"/>
</dbReference>
<accession>A0A0F9DGH9</accession>
<feature type="region of interest" description="Disordered" evidence="1">
    <location>
        <begin position="388"/>
        <end position="420"/>
    </location>
</feature>
<feature type="compositionally biased region" description="Basic and acidic residues" evidence="1">
    <location>
        <begin position="411"/>
        <end position="420"/>
    </location>
</feature>
<reference evidence="2" key="1">
    <citation type="journal article" date="2015" name="Nature">
        <title>Complex archaea that bridge the gap between prokaryotes and eukaryotes.</title>
        <authorList>
            <person name="Spang A."/>
            <person name="Saw J.H."/>
            <person name="Jorgensen S.L."/>
            <person name="Zaremba-Niedzwiedzka K."/>
            <person name="Martijn J."/>
            <person name="Lind A.E."/>
            <person name="van Eijk R."/>
            <person name="Schleper C."/>
            <person name="Guy L."/>
            <person name="Ettema T.J."/>
        </authorList>
    </citation>
    <scope>NUCLEOTIDE SEQUENCE</scope>
</reference>
<evidence type="ECO:0008006" key="3">
    <source>
        <dbReference type="Google" id="ProtNLM"/>
    </source>
</evidence>
<protein>
    <recommendedName>
        <fullName evidence="3">Phage portal protein</fullName>
    </recommendedName>
</protein>
<proteinExistence type="predicted"/>
<dbReference type="AlphaFoldDB" id="A0A0F9DGH9"/>
<sequence>TEPNTREGLFRFGQKFVNKNIQFKYYRDIMTRLICVDIVDEAFSDGVTLFKPDTQEPVEWFKDWKKESDKHWKEHLNSYYLERRNGQALTQWIVAKGKLKLYSFSEDDYEPEYDKLTAELTGGKTELKIINVTDVTKMSFGGKEKSDAHHSTIDQVQEIMTRRKEQVNEGLSILEIAWDILTAIYMIMSHSAYFVAKAGAGIVKGKIPASEITGGANITSFARDLNEFGSSQGVIIEVTHIDDDPEKKYEIEYITVPNSVPWMEIFKMYLIELSILTGIPVSMLEGITPGQLEGALVNESDKFDALEDMQQNYEQNTRHYCEFIADFIGKGDEEFDIGYNVRRDQTKQLIERLKTFKELTGRTVKPGVIANFLDLEIEEKDLEEKVDPMMIPGQNPLDPNNGKPDEDIEEERLRIQNEDI</sequence>